<feature type="region of interest" description="Disordered" evidence="1">
    <location>
        <begin position="46"/>
        <end position="88"/>
    </location>
</feature>
<reference evidence="2" key="1">
    <citation type="submission" date="2014-09" db="EMBL/GenBank/DDBJ databases">
        <authorList>
            <person name="Magalhaes I.L.F."/>
            <person name="Oliveira U."/>
            <person name="Santos F.R."/>
            <person name="Vidigal T.H.D.A."/>
            <person name="Brescovit A.D."/>
            <person name="Santos A.J."/>
        </authorList>
    </citation>
    <scope>NUCLEOTIDE SEQUENCE</scope>
    <source>
        <tissue evidence="2">Shoot tissue taken approximately 20 cm above the soil surface</tissue>
    </source>
</reference>
<protein>
    <submittedName>
        <fullName evidence="2">Uncharacterized protein</fullName>
    </submittedName>
</protein>
<organism evidence="2">
    <name type="scientific">Arundo donax</name>
    <name type="common">Giant reed</name>
    <name type="synonym">Donax arundinaceus</name>
    <dbReference type="NCBI Taxonomy" id="35708"/>
    <lineage>
        <taxon>Eukaryota</taxon>
        <taxon>Viridiplantae</taxon>
        <taxon>Streptophyta</taxon>
        <taxon>Embryophyta</taxon>
        <taxon>Tracheophyta</taxon>
        <taxon>Spermatophyta</taxon>
        <taxon>Magnoliopsida</taxon>
        <taxon>Liliopsida</taxon>
        <taxon>Poales</taxon>
        <taxon>Poaceae</taxon>
        <taxon>PACMAD clade</taxon>
        <taxon>Arundinoideae</taxon>
        <taxon>Arundineae</taxon>
        <taxon>Arundo</taxon>
    </lineage>
</organism>
<name>A0A0A9DR82_ARUDO</name>
<evidence type="ECO:0000313" key="2">
    <source>
        <dbReference type="EMBL" id="JAD89193.1"/>
    </source>
</evidence>
<sequence>MLPLWEAGWLGAPWCSVGCYSCQLAAGSSKSIHPLSDLAVRRPLPAVPHAGMPSSQRTPSCPAAPPSSSALRAHLPSCAPSRPPACGV</sequence>
<dbReference type="AlphaFoldDB" id="A0A0A9DR82"/>
<proteinExistence type="predicted"/>
<accession>A0A0A9DR82</accession>
<reference evidence="2" key="2">
    <citation type="journal article" date="2015" name="Data Brief">
        <title>Shoot transcriptome of the giant reed, Arundo donax.</title>
        <authorList>
            <person name="Barrero R.A."/>
            <person name="Guerrero F.D."/>
            <person name="Moolhuijzen P."/>
            <person name="Goolsby J.A."/>
            <person name="Tidwell J."/>
            <person name="Bellgard S.E."/>
            <person name="Bellgard M.I."/>
        </authorList>
    </citation>
    <scope>NUCLEOTIDE SEQUENCE</scope>
    <source>
        <tissue evidence="2">Shoot tissue taken approximately 20 cm above the soil surface</tissue>
    </source>
</reference>
<dbReference type="EMBL" id="GBRH01208702">
    <property type="protein sequence ID" value="JAD89193.1"/>
    <property type="molecule type" value="Transcribed_RNA"/>
</dbReference>
<feature type="compositionally biased region" description="Low complexity" evidence="1">
    <location>
        <begin position="66"/>
        <end position="77"/>
    </location>
</feature>
<evidence type="ECO:0000256" key="1">
    <source>
        <dbReference type="SAM" id="MobiDB-lite"/>
    </source>
</evidence>